<feature type="compositionally biased region" description="Polar residues" evidence="1">
    <location>
        <begin position="481"/>
        <end position="507"/>
    </location>
</feature>
<feature type="region of interest" description="Disordered" evidence="1">
    <location>
        <begin position="444"/>
        <end position="521"/>
    </location>
</feature>
<dbReference type="AlphaFoldDB" id="A0AAN6SBL3"/>
<proteinExistence type="predicted"/>
<evidence type="ECO:0000313" key="3">
    <source>
        <dbReference type="EMBL" id="KAK3947644.1"/>
    </source>
</evidence>
<dbReference type="Gene3D" id="2.60.40.4370">
    <property type="match status" value="1"/>
</dbReference>
<feature type="domain" description="Transcription factor TFIIIC triple barrel" evidence="2">
    <location>
        <begin position="70"/>
        <end position="288"/>
    </location>
</feature>
<dbReference type="Pfam" id="PF10419">
    <property type="entry name" value="TFIIIC_sub6"/>
    <property type="match status" value="1"/>
</dbReference>
<comment type="caution">
    <text evidence="3">The sequence shown here is derived from an EMBL/GenBank/DDBJ whole genome shotgun (WGS) entry which is preliminary data.</text>
</comment>
<protein>
    <recommendedName>
        <fullName evidence="2">Transcription factor TFIIIC triple barrel domain-containing protein</fullName>
    </recommendedName>
</protein>
<reference evidence="3" key="1">
    <citation type="journal article" date="2023" name="Mol. Phylogenet. Evol.">
        <title>Genome-scale phylogeny and comparative genomics of the fungal order Sordariales.</title>
        <authorList>
            <person name="Hensen N."/>
            <person name="Bonometti L."/>
            <person name="Westerberg I."/>
            <person name="Brannstrom I.O."/>
            <person name="Guillou S."/>
            <person name="Cros-Aarteil S."/>
            <person name="Calhoun S."/>
            <person name="Haridas S."/>
            <person name="Kuo A."/>
            <person name="Mondo S."/>
            <person name="Pangilinan J."/>
            <person name="Riley R."/>
            <person name="LaButti K."/>
            <person name="Andreopoulos B."/>
            <person name="Lipzen A."/>
            <person name="Chen C."/>
            <person name="Yan M."/>
            <person name="Daum C."/>
            <person name="Ng V."/>
            <person name="Clum A."/>
            <person name="Steindorff A."/>
            <person name="Ohm R.A."/>
            <person name="Martin F."/>
            <person name="Silar P."/>
            <person name="Natvig D.O."/>
            <person name="Lalanne C."/>
            <person name="Gautier V."/>
            <person name="Ament-Velasquez S.L."/>
            <person name="Kruys A."/>
            <person name="Hutchinson M.I."/>
            <person name="Powell A.J."/>
            <person name="Barry K."/>
            <person name="Miller A.N."/>
            <person name="Grigoriev I.V."/>
            <person name="Debuchy R."/>
            <person name="Gladieux P."/>
            <person name="Hiltunen Thoren M."/>
            <person name="Johannesson H."/>
        </authorList>
    </citation>
    <scope>NUCLEOTIDE SEQUENCE</scope>
    <source>
        <strain evidence="3">CBS 626.80</strain>
    </source>
</reference>
<name>A0AAN6SBL3_9PEZI</name>
<feature type="compositionally biased region" description="Polar residues" evidence="1">
    <location>
        <begin position="147"/>
        <end position="166"/>
    </location>
</feature>
<feature type="compositionally biased region" description="Basic residues" evidence="1">
    <location>
        <begin position="445"/>
        <end position="455"/>
    </location>
</feature>
<keyword evidence="4" id="KW-1185">Reference proteome</keyword>
<dbReference type="EMBL" id="MU859328">
    <property type="protein sequence ID" value="KAK3947644.1"/>
    <property type="molecule type" value="Genomic_DNA"/>
</dbReference>
<feature type="compositionally biased region" description="Polar residues" evidence="1">
    <location>
        <begin position="182"/>
        <end position="210"/>
    </location>
</feature>
<gene>
    <name evidence="3" type="ORF">QBC32DRAFT_353701</name>
</gene>
<accession>A0AAN6SBL3</accession>
<feature type="region of interest" description="Disordered" evidence="1">
    <location>
        <begin position="39"/>
        <end position="60"/>
    </location>
</feature>
<dbReference type="Proteomes" id="UP001303222">
    <property type="component" value="Unassembled WGS sequence"/>
</dbReference>
<organism evidence="3 4">
    <name type="scientific">Pseudoneurospora amorphoporcata</name>
    <dbReference type="NCBI Taxonomy" id="241081"/>
    <lineage>
        <taxon>Eukaryota</taxon>
        <taxon>Fungi</taxon>
        <taxon>Dikarya</taxon>
        <taxon>Ascomycota</taxon>
        <taxon>Pezizomycotina</taxon>
        <taxon>Sordariomycetes</taxon>
        <taxon>Sordariomycetidae</taxon>
        <taxon>Sordariales</taxon>
        <taxon>Sordariaceae</taxon>
        <taxon>Pseudoneurospora</taxon>
    </lineage>
</organism>
<sequence>MYSILPVLTAKIVATGAAISNSASPRQLLPTYHSLVRRPSRSPWPDDNAMGSTAPPVEDEDEWEYEYSTTETETYYLTLDLSVRDFLEKHPDDIVNATRNGYRIWYNPLFNTSEPRPMNPDLIAELQGPDDEDEPGKDMPNLDNAGAENTTVAQSTVPSTAVQNTDPKTDDVIDPALRGPAENNNPKPVETNKQPVNTEKPNPTAKTPHQIDTIQILDLHSKEPMVSYRNHIFQGAWSENIGTEMIFTPHDPDSPLPALRNLSETGNHGKLDLLAASATRINFKEVRLESKQLAEQNSNNLTKQISSITAWGNDDIPERYKRADGVYVHIGGDKTGQRQPQAHFLEDLIMLKRKLGETDSVTIRPLETRQNKLMMEDEGEERRRKRLKNGHGRYERWRQGLLRKDRESRDSGEEGYIPRMGPPGQSGQKKGKHLVVKHLGVMEKRARKPRSRKAILRPLESQETLPAHPVDPGILVGGDTRQPQDGSTSLYPPVPQSSWAPNPSEYATGNGEGSNGAGGEA</sequence>
<feature type="compositionally biased region" description="Basic and acidic residues" evidence="1">
    <location>
        <begin position="397"/>
        <end position="412"/>
    </location>
</feature>
<feature type="region of interest" description="Disordered" evidence="1">
    <location>
        <begin position="397"/>
        <end position="431"/>
    </location>
</feature>
<evidence type="ECO:0000259" key="2">
    <source>
        <dbReference type="Pfam" id="PF10419"/>
    </source>
</evidence>
<evidence type="ECO:0000313" key="4">
    <source>
        <dbReference type="Proteomes" id="UP001303222"/>
    </source>
</evidence>
<reference evidence="3" key="2">
    <citation type="submission" date="2023-06" db="EMBL/GenBank/DDBJ databases">
        <authorList>
            <consortium name="Lawrence Berkeley National Laboratory"/>
            <person name="Mondo S.J."/>
            <person name="Hensen N."/>
            <person name="Bonometti L."/>
            <person name="Westerberg I."/>
            <person name="Brannstrom I.O."/>
            <person name="Guillou S."/>
            <person name="Cros-Aarteil S."/>
            <person name="Calhoun S."/>
            <person name="Haridas S."/>
            <person name="Kuo A."/>
            <person name="Pangilinan J."/>
            <person name="Riley R."/>
            <person name="Labutti K."/>
            <person name="Andreopoulos B."/>
            <person name="Lipzen A."/>
            <person name="Chen C."/>
            <person name="Yanf M."/>
            <person name="Daum C."/>
            <person name="Ng V."/>
            <person name="Clum A."/>
            <person name="Steindorff A."/>
            <person name="Ohm R."/>
            <person name="Martin F."/>
            <person name="Silar P."/>
            <person name="Natvig D."/>
            <person name="Lalanne C."/>
            <person name="Gautier V."/>
            <person name="Ament-Velasquez S.L."/>
            <person name="Kruys A."/>
            <person name="Hutchinson M.I."/>
            <person name="Powell A.J."/>
            <person name="Barry K."/>
            <person name="Miller A.N."/>
            <person name="Grigoriev I.V."/>
            <person name="Debuchy R."/>
            <person name="Gladieux P."/>
            <person name="Thoren M.H."/>
            <person name="Johannesson H."/>
        </authorList>
    </citation>
    <scope>NUCLEOTIDE SEQUENCE</scope>
    <source>
        <strain evidence="3">CBS 626.80</strain>
    </source>
</reference>
<evidence type="ECO:0000256" key="1">
    <source>
        <dbReference type="SAM" id="MobiDB-lite"/>
    </source>
</evidence>
<feature type="compositionally biased region" description="Gly residues" evidence="1">
    <location>
        <begin position="510"/>
        <end position="521"/>
    </location>
</feature>
<dbReference type="InterPro" id="IPR019481">
    <property type="entry name" value="TFIIIC_triple_barrel"/>
</dbReference>
<feature type="region of interest" description="Disordered" evidence="1">
    <location>
        <begin position="110"/>
        <end position="210"/>
    </location>
</feature>